<keyword evidence="1 9" id="KW-0808">Transferase</keyword>
<dbReference type="PANTHER" id="PTHR10210">
    <property type="entry name" value="RIBOSE-PHOSPHATE DIPHOSPHOKINASE FAMILY MEMBER"/>
    <property type="match status" value="1"/>
</dbReference>
<keyword evidence="9" id="KW-0963">Cytoplasm</keyword>
<feature type="binding site" evidence="9">
    <location>
        <position position="266"/>
    </location>
    <ligand>
        <name>Mg(2+)</name>
        <dbReference type="ChEBI" id="CHEBI:18420"/>
    </ligand>
</feature>
<sequence>MRAAACIDGFNLYYGLRALRERAPQFGENRWLDLRRLAQELAPGAELGAWAVRAGHTCSPFPAPCSLLPAPFYLPRPRATLHLGAARRPAASRGLPVYNDLAIFSGRAHPALAEAIAARLGRSLGRVDVFEFSNENIFVQFQENIRQRDVFLVQPFVSPVNTSIMELLIMIDAARRASAGRITAVIPYYAYGRSDKKDQPRVPITARLIANMLETAGADRVLTLNLHAGQIQGFFNIPVDELNALYPVSAYFRTKNLDNYTVVATDVGGEKRARDLAVRLDRPLAIIDKRRIGNAEVTEAMHVIGDVDGRNCLILDDEISTAGTIVSAVHALRQHGAREIIVSCYHPVFAGPAVDRLRALDVQEIVVTDSVPLGPEKMLPNMTVIPVAPQLGDAIGRIHSGQSVGALFQ</sequence>
<keyword evidence="2 9" id="KW-0479">Metal-binding</keyword>
<keyword evidence="7 9" id="KW-0460">Magnesium</keyword>
<dbReference type="Pfam" id="PF13793">
    <property type="entry name" value="Pribosyltran_N"/>
    <property type="match status" value="1"/>
</dbReference>
<name>A0ABX6C1I2_9CHLR</name>
<evidence type="ECO:0000256" key="3">
    <source>
        <dbReference type="ARBA" id="ARBA00022727"/>
    </source>
</evidence>
<dbReference type="InterPro" id="IPR037515">
    <property type="entry name" value="Rib-P_diPkinase_bac"/>
</dbReference>
<dbReference type="NCBIfam" id="NF002320">
    <property type="entry name" value="PRK01259.1"/>
    <property type="match status" value="1"/>
</dbReference>
<evidence type="ECO:0000256" key="5">
    <source>
        <dbReference type="ARBA" id="ARBA00022777"/>
    </source>
</evidence>
<gene>
    <name evidence="9 11" type="primary">prs</name>
    <name evidence="11" type="ORF">Tbon_06550</name>
</gene>
<dbReference type="PANTHER" id="PTHR10210:SF41">
    <property type="entry name" value="RIBOSE-PHOSPHATE PYROPHOSPHOKINASE 1, CHLOROPLASTIC"/>
    <property type="match status" value="1"/>
</dbReference>
<keyword evidence="5 9" id="KW-0418">Kinase</keyword>
<evidence type="ECO:0000313" key="12">
    <source>
        <dbReference type="Proteomes" id="UP000326331"/>
    </source>
</evidence>
<comment type="catalytic activity">
    <reaction evidence="8 9">
        <text>D-ribose 5-phosphate + ATP = 5-phospho-alpha-D-ribose 1-diphosphate + AMP + H(+)</text>
        <dbReference type="Rhea" id="RHEA:15609"/>
        <dbReference type="ChEBI" id="CHEBI:15378"/>
        <dbReference type="ChEBI" id="CHEBI:30616"/>
        <dbReference type="ChEBI" id="CHEBI:58017"/>
        <dbReference type="ChEBI" id="CHEBI:78346"/>
        <dbReference type="ChEBI" id="CHEBI:456215"/>
        <dbReference type="EC" id="2.7.6.1"/>
    </reaction>
</comment>
<dbReference type="NCBIfam" id="TIGR01251">
    <property type="entry name" value="ribP_PPkin"/>
    <property type="match status" value="1"/>
</dbReference>
<evidence type="ECO:0000256" key="9">
    <source>
        <dbReference type="HAMAP-Rule" id="MF_00583"/>
    </source>
</evidence>
<evidence type="ECO:0000313" key="11">
    <source>
        <dbReference type="EMBL" id="QFG02966.1"/>
    </source>
</evidence>
<comment type="similarity">
    <text evidence="9">Belongs to the ribose-phosphate pyrophosphokinase family. Class I subfamily.</text>
</comment>
<comment type="pathway">
    <text evidence="9">Metabolic intermediate biosynthesis; 5-phospho-alpha-D-ribose 1-diphosphate biosynthesis; 5-phospho-alpha-D-ribose 1-diphosphate from D-ribose 5-phosphate (route I): step 1/1.</text>
</comment>
<dbReference type="CDD" id="cd06223">
    <property type="entry name" value="PRTases_typeI"/>
    <property type="match status" value="1"/>
</dbReference>
<evidence type="ECO:0000256" key="6">
    <source>
        <dbReference type="ARBA" id="ARBA00022840"/>
    </source>
</evidence>
<dbReference type="HAMAP" id="MF_00583_B">
    <property type="entry name" value="RibP_PPkinase_B"/>
    <property type="match status" value="1"/>
</dbReference>
<dbReference type="EMBL" id="CP042829">
    <property type="protein sequence ID" value="QFG02966.1"/>
    <property type="molecule type" value="Genomic_DNA"/>
</dbReference>
<dbReference type="SMART" id="SM01400">
    <property type="entry name" value="Pribosyltran_N"/>
    <property type="match status" value="1"/>
</dbReference>
<organism evidence="11 12">
    <name type="scientific">Tepidiforma bonchosmolovskayae</name>
    <dbReference type="NCBI Taxonomy" id="2601677"/>
    <lineage>
        <taxon>Bacteria</taxon>
        <taxon>Bacillati</taxon>
        <taxon>Chloroflexota</taxon>
        <taxon>Tepidiformia</taxon>
        <taxon>Tepidiformales</taxon>
        <taxon>Tepidiformaceae</taxon>
        <taxon>Tepidiforma</taxon>
    </lineage>
</organism>
<feature type="domain" description="Ribose-phosphate pyrophosphokinase N-terminal" evidence="10">
    <location>
        <begin position="102"/>
        <end position="217"/>
    </location>
</feature>
<dbReference type="InterPro" id="IPR005946">
    <property type="entry name" value="Rib-P_diPkinase"/>
</dbReference>
<evidence type="ECO:0000259" key="10">
    <source>
        <dbReference type="Pfam" id="PF13793"/>
    </source>
</evidence>
<comment type="function">
    <text evidence="9">Involved in the biosynthesis of the central metabolite phospho-alpha-D-ribosyl-1-pyrophosphate (PRPP) via the transfer of pyrophosphoryl group from ATP to 1-hydroxyl of ribose-5-phosphate (Rib-5-P).</text>
</comment>
<feature type="binding site" evidence="9">
    <location>
        <position position="316"/>
    </location>
    <ligand>
        <name>D-ribose 5-phosphate</name>
        <dbReference type="ChEBI" id="CHEBI:78346"/>
    </ligand>
</feature>
<comment type="subcellular location">
    <subcellularLocation>
        <location evidence="9">Cytoplasm</location>
    </subcellularLocation>
</comment>
<dbReference type="Pfam" id="PF14572">
    <property type="entry name" value="Pribosyl_synth"/>
    <property type="match status" value="1"/>
</dbReference>
<keyword evidence="4 9" id="KW-0547">Nucleotide-binding</keyword>
<comment type="subunit">
    <text evidence="9">Homohexamer.</text>
</comment>
<dbReference type="InterPro" id="IPR029099">
    <property type="entry name" value="Pribosyltran_N"/>
</dbReference>
<evidence type="ECO:0000256" key="4">
    <source>
        <dbReference type="ARBA" id="ARBA00022741"/>
    </source>
</evidence>
<accession>A0ABX6C1I2</accession>
<dbReference type="Proteomes" id="UP000326331">
    <property type="component" value="Chromosome"/>
</dbReference>
<protein>
    <recommendedName>
        <fullName evidence="9">Ribose-phosphate pyrophosphokinase</fullName>
        <shortName evidence="9">RPPK</shortName>
        <ecNumber evidence="9">2.7.6.1</ecNumber>
    </recommendedName>
    <alternativeName>
        <fullName evidence="9">5-phospho-D-ribosyl alpha-1-diphosphate synthase</fullName>
    </alternativeName>
    <alternativeName>
        <fullName evidence="9">Phosphoribosyl diphosphate synthase</fullName>
    </alternativeName>
    <alternativeName>
        <fullName evidence="9">Phosphoribosyl pyrophosphate synthase</fullName>
        <shortName evidence="9">P-Rib-PP synthase</shortName>
        <shortName evidence="9">PRPP synthase</shortName>
        <shortName evidence="9">PRPPase</shortName>
    </alternativeName>
</protein>
<keyword evidence="3 9" id="KW-0545">Nucleotide biosynthesis</keyword>
<dbReference type="GO" id="GO:0004749">
    <property type="term" value="F:ribose phosphate diphosphokinase activity"/>
    <property type="evidence" value="ECO:0007669"/>
    <property type="project" value="UniProtKB-EC"/>
</dbReference>
<reference evidence="11 12" key="1">
    <citation type="submission" date="2019-10" db="EMBL/GenBank/DDBJ databases">
        <title>Thermopilla bonchosmolovskayae gen. nov., sp. nov., a moderately thermophilic Chloroflexi bacterium from a Chukotka hot spring (Arctic, Russia), representing a novel classis Thermopillaia, which include previously uncultivated lineage OLB14.</title>
        <authorList>
            <person name="Kochetkova T.V."/>
            <person name="Zayulina K.S."/>
            <person name="Zhigarkov V.S."/>
            <person name="Minaev N.V."/>
            <person name="Novikov A."/>
            <person name="Toshchakov S.V."/>
            <person name="Elcheninov A.G."/>
            <person name="Kublanov I.V."/>
        </authorList>
    </citation>
    <scope>NUCLEOTIDE SEQUENCE [LARGE SCALE GENOMIC DNA]</scope>
    <source>
        <strain evidence="11 12">3753O</strain>
    </source>
</reference>
<feature type="binding site" evidence="9">
    <location>
        <position position="291"/>
    </location>
    <ligand>
        <name>D-ribose 5-phosphate</name>
        <dbReference type="ChEBI" id="CHEBI:78346"/>
    </ligand>
</feature>
<keyword evidence="12" id="KW-1185">Reference proteome</keyword>
<comment type="caution">
    <text evidence="9">Lacks conserved residue(s) required for the propagation of feature annotation.</text>
</comment>
<comment type="cofactor">
    <cofactor evidence="9">
        <name>Mg(2+)</name>
        <dbReference type="ChEBI" id="CHEBI:18420"/>
    </cofactor>
    <text evidence="9">Binds 2 Mg(2+) ions per subunit.</text>
</comment>
<evidence type="ECO:0000256" key="1">
    <source>
        <dbReference type="ARBA" id="ARBA00022679"/>
    </source>
</evidence>
<proteinExistence type="inferred from homology"/>
<evidence type="ECO:0000256" key="8">
    <source>
        <dbReference type="ARBA" id="ARBA00049535"/>
    </source>
</evidence>
<dbReference type="SUPFAM" id="SSF53271">
    <property type="entry name" value="PRTase-like"/>
    <property type="match status" value="1"/>
</dbReference>
<evidence type="ECO:0000256" key="2">
    <source>
        <dbReference type="ARBA" id="ARBA00022723"/>
    </source>
</evidence>
<feature type="binding site" evidence="9">
    <location>
        <position position="227"/>
    </location>
    <ligand>
        <name>Mg(2+)</name>
        <dbReference type="ChEBI" id="CHEBI:18420"/>
    </ligand>
</feature>
<dbReference type="InterPro" id="IPR029057">
    <property type="entry name" value="PRTase-like"/>
</dbReference>
<feature type="active site" evidence="9">
    <location>
        <position position="289"/>
    </location>
</feature>
<keyword evidence="6 9" id="KW-0067">ATP-binding</keyword>
<dbReference type="EC" id="2.7.6.1" evidence="9"/>
<dbReference type="InterPro" id="IPR000836">
    <property type="entry name" value="PRTase_dom"/>
</dbReference>
<feature type="binding site" evidence="9">
    <location>
        <begin position="134"/>
        <end position="136"/>
    </location>
    <ligand>
        <name>ATP</name>
        <dbReference type="ChEBI" id="CHEBI:30616"/>
    </ligand>
</feature>
<evidence type="ECO:0000256" key="7">
    <source>
        <dbReference type="ARBA" id="ARBA00022842"/>
    </source>
</evidence>
<dbReference type="Gene3D" id="3.40.50.2020">
    <property type="match status" value="2"/>
</dbReference>